<keyword evidence="1" id="KW-0677">Repeat</keyword>
<proteinExistence type="predicted"/>
<evidence type="ECO:0000313" key="4">
    <source>
        <dbReference type="EMBL" id="KRL94270.1"/>
    </source>
</evidence>
<reference evidence="4 5" key="1">
    <citation type="journal article" date="2015" name="Genome Announc.">
        <title>Expanding the biotechnology potential of lactobacilli through comparative genomics of 213 strains and associated genera.</title>
        <authorList>
            <person name="Sun Z."/>
            <person name="Harris H.M."/>
            <person name="McCann A."/>
            <person name="Guo C."/>
            <person name="Argimon S."/>
            <person name="Zhang W."/>
            <person name="Yang X."/>
            <person name="Jeffery I.B."/>
            <person name="Cooney J.C."/>
            <person name="Kagawa T.F."/>
            <person name="Liu W."/>
            <person name="Song Y."/>
            <person name="Salvetti E."/>
            <person name="Wrobel A."/>
            <person name="Rasinkangas P."/>
            <person name="Parkhill J."/>
            <person name="Rea M.C."/>
            <person name="O'Sullivan O."/>
            <person name="Ritari J."/>
            <person name="Douillard F.P."/>
            <person name="Paul Ross R."/>
            <person name="Yang R."/>
            <person name="Briner A.E."/>
            <person name="Felis G.E."/>
            <person name="de Vos W.M."/>
            <person name="Barrangou R."/>
            <person name="Klaenhammer T.R."/>
            <person name="Caufield P.W."/>
            <person name="Cui Y."/>
            <person name="Zhang H."/>
            <person name="O'Toole P.W."/>
        </authorList>
    </citation>
    <scope>NUCLEOTIDE SEQUENCE [LARGE SCALE GENOMIC DNA]</scope>
    <source>
        <strain evidence="4 5">DSM 16381</strain>
    </source>
</reference>
<dbReference type="Pfam" id="PF19087">
    <property type="entry name" value="DUF5776"/>
    <property type="match status" value="1"/>
</dbReference>
<dbReference type="EMBL" id="AZFS01000059">
    <property type="protein sequence ID" value="KRL94270.1"/>
    <property type="molecule type" value="Genomic_DNA"/>
</dbReference>
<dbReference type="InterPro" id="IPR044081">
    <property type="entry name" value="DUF5776"/>
</dbReference>
<dbReference type="RefSeq" id="WP_057733930.1">
    <property type="nucleotide sequence ID" value="NZ_AZFS01000059.1"/>
</dbReference>
<dbReference type="Pfam" id="PF06458">
    <property type="entry name" value="MucBP"/>
    <property type="match status" value="1"/>
</dbReference>
<feature type="domain" description="DUF5776" evidence="3">
    <location>
        <begin position="168"/>
        <end position="235"/>
    </location>
</feature>
<keyword evidence="5" id="KW-1185">Reference proteome</keyword>
<dbReference type="OrthoDB" id="2243933at2"/>
<dbReference type="Proteomes" id="UP000051580">
    <property type="component" value="Unassembled WGS sequence"/>
</dbReference>
<gene>
    <name evidence="4" type="ORF">FD28_GL000415</name>
</gene>
<organism evidence="4 5">
    <name type="scientific">Levilactobacillus hammesii DSM 16381</name>
    <dbReference type="NCBI Taxonomy" id="1423753"/>
    <lineage>
        <taxon>Bacteria</taxon>
        <taxon>Bacillati</taxon>
        <taxon>Bacillota</taxon>
        <taxon>Bacilli</taxon>
        <taxon>Lactobacillales</taxon>
        <taxon>Lactobacillaceae</taxon>
        <taxon>Levilactobacillus</taxon>
    </lineage>
</organism>
<evidence type="ECO:0000313" key="5">
    <source>
        <dbReference type="Proteomes" id="UP000051580"/>
    </source>
</evidence>
<dbReference type="PATRIC" id="fig|1423753.3.peg.432"/>
<dbReference type="AlphaFoldDB" id="A0A0R1UM60"/>
<evidence type="ECO:0000256" key="1">
    <source>
        <dbReference type="ARBA" id="ARBA00022737"/>
    </source>
</evidence>
<dbReference type="Gene3D" id="3.10.20.320">
    <property type="entry name" value="Putative peptidoglycan bound protein (lpxtg motif)"/>
    <property type="match status" value="1"/>
</dbReference>
<evidence type="ECO:0008006" key="6">
    <source>
        <dbReference type="Google" id="ProtNLM"/>
    </source>
</evidence>
<sequence>MFTYIYAKAGGNSGGTGTSDSAGPVTVHYQTTAGTKLAADEVITGSRGTAYRTKAKTIAGYVLQRVIGKPTGKLTADEQTVTYVYAKAKAAAFKSFRIYGKQGLYRYAKPTFKRSQRLAHVKYLPRIRAKIFRVVGTATSSQGRLRYRLADGSYVTARADYVANLYWQGKHYRKLVVINPKGTYEYQKPMFKRSYRVKLLHKKTVVKVKKMVRRGDMTRYQLTNGRYLTGNKQWVSVK</sequence>
<dbReference type="InterPro" id="IPR009459">
    <property type="entry name" value="MucBP_dom"/>
</dbReference>
<evidence type="ECO:0000259" key="3">
    <source>
        <dbReference type="Pfam" id="PF19087"/>
    </source>
</evidence>
<comment type="caution">
    <text evidence="4">The sequence shown here is derived from an EMBL/GenBank/DDBJ whole genome shotgun (WGS) entry which is preliminary data.</text>
</comment>
<protein>
    <recommendedName>
        <fullName evidence="6">MucBP domain-containing protein</fullName>
    </recommendedName>
</protein>
<dbReference type="STRING" id="1423753.FD28_GL000415"/>
<feature type="domain" description="MucBP" evidence="2">
    <location>
        <begin position="24"/>
        <end position="85"/>
    </location>
</feature>
<evidence type="ECO:0000259" key="2">
    <source>
        <dbReference type="Pfam" id="PF06458"/>
    </source>
</evidence>
<name>A0A0R1UM60_9LACO</name>
<accession>A0A0R1UM60</accession>